<dbReference type="EMBL" id="CM043015">
    <property type="protein sequence ID" value="KAI4470503.1"/>
    <property type="molecule type" value="Genomic_DNA"/>
</dbReference>
<dbReference type="Proteomes" id="UP001056778">
    <property type="component" value="Chromosome 1"/>
</dbReference>
<evidence type="ECO:0000313" key="2">
    <source>
        <dbReference type="Proteomes" id="UP001056778"/>
    </source>
</evidence>
<evidence type="ECO:0000313" key="1">
    <source>
        <dbReference type="EMBL" id="KAI4470503.1"/>
    </source>
</evidence>
<organism evidence="1 2">
    <name type="scientific">Holotrichia oblita</name>
    <name type="common">Chafer beetle</name>
    <dbReference type="NCBI Taxonomy" id="644536"/>
    <lineage>
        <taxon>Eukaryota</taxon>
        <taxon>Metazoa</taxon>
        <taxon>Ecdysozoa</taxon>
        <taxon>Arthropoda</taxon>
        <taxon>Hexapoda</taxon>
        <taxon>Insecta</taxon>
        <taxon>Pterygota</taxon>
        <taxon>Neoptera</taxon>
        <taxon>Endopterygota</taxon>
        <taxon>Coleoptera</taxon>
        <taxon>Polyphaga</taxon>
        <taxon>Scarabaeiformia</taxon>
        <taxon>Scarabaeidae</taxon>
        <taxon>Melolonthinae</taxon>
        <taxon>Holotrichia</taxon>
    </lineage>
</organism>
<proteinExistence type="predicted"/>
<accession>A0ACB9TUS3</accession>
<reference evidence="1" key="1">
    <citation type="submission" date="2022-04" db="EMBL/GenBank/DDBJ databases">
        <title>Chromosome-scale genome assembly of Holotrichia oblita Faldermann.</title>
        <authorList>
            <person name="Rongchong L."/>
        </authorList>
    </citation>
    <scope>NUCLEOTIDE SEQUENCE</scope>
    <source>
        <strain evidence="1">81SQS9</strain>
    </source>
</reference>
<keyword evidence="2" id="KW-1185">Reference proteome</keyword>
<protein>
    <submittedName>
        <fullName evidence="1">Intraflagellar transport protein 88</fullName>
    </submittedName>
</protein>
<comment type="caution">
    <text evidence="1">The sequence shown here is derived from an EMBL/GenBank/DDBJ whole genome shotgun (WGS) entry which is preliminary data.</text>
</comment>
<name>A0ACB9TUS3_HOLOL</name>
<sequence>MLHKYEDDEEDLEALFNKAHPLSSFLNENEILNRITSANKSKPSTATRLGTSSGYQRQGTAMLTASGIRPGTGFRPGTGIDVVNRPMTAVRGAGYTSQKPVFDPLNQGAIITSPTELQKDDSPEEKIRTQELKIMQLIEESCSISNDGNYKKALLKAKEASNKERNLIRIQEQAGLSDHHNMDLTYAVAPIYCALLNAGFRIKIMHNIGMVFVQMGQYEEAVTSLEFIMSEQPYHRAGLHLVLCCRALEDKERMKNAFSLLLAIPLEMEDEEKYSTDQDNPEDVMIATAIQNDDLHTYEKQKKSDAEYCILVAAKLIAPLIESTFSAGYDWCVDVIKNSEYARLAGDLEINKAVVYLKQGQLNEAIETLKVLDRETSIATSAATNLSFIYYLQGDYDNAEKYGEIVKHSDGYNAGGFVNLGACAMARSLTLKQLGHYEAALECFQKFTGSLALLPEIVFQVASLFERIGDSEAAAETYQQLLGLVPADATTLQKLGELFDHEGDKQQAHHYHYDSFRYYPANLTVIDWLGSYYIEMQVVEKALIYFEKAAQMQPNYPKWHMMVAGCHRRSGNVHKALILYQEIHRQFPENVECLRFLVRLCSDLGMRETQEYALELKKLEKSKEVRNRVNSSRPGSVRTGSGLSSRTGSGFSPVPENSNLSENSINSANRNSRVNRLSQLHNSAGSGDSGFAQPTVDASYSDPLGPLPTRPKTGIGKPLDFDDFGDEQLGDDLLPE</sequence>
<gene>
    <name evidence="1" type="ORF">MML48_1g12531</name>
</gene>